<keyword evidence="3" id="KW-1185">Reference proteome</keyword>
<sequence>MKKVMSILSLFLLMFLSGTSILSCKTIKIDNSWDNKIYKITKRVQDNIIEKNIRSKDKQGIIKNIKDNIGDIEDVYFEINNNIKEKDILIDVNIDKVNDKTYETTLKFFDTYKSNDKYLYKSIFSTTAEYSFLRKLDEIENIEVESNEITNSATYGAANLHITNYSKIETIYIKPIDNEDLFISFYIFNKNNETYISIDLKEVTDNKPKTTKLEISASNVKNKIIIKATSIYSGGLEIKTDISKVDVVWGEKFEIKVLNYSLISDLKIESDYDLQKINYDNNTGLISGYAIKNSNNNFLINEEFYFYLISDVYYRKLIEVSIKSINIFENFNKEDINLSTINKTYLKVNKNIDEITFSSLRNNSFDNENVVFENGNYTNGNWQVKYNKINEIILSGYWANKEKDTYVLVDSIYTKVINGVTYTQKIKDYRVHFIVTEWDKKLDIFSNKDCIKFESVINNKYLDYTFDDSKKEIKVFTNSNSIRFYIKNNFYRKINNLNDFYIENNYLVSLNSTYKGFPNKKIEYSKVNIITIKNIEEFKKAVETNILYKEGESNLNDYKLQIIYKES</sequence>
<evidence type="ECO:0000313" key="3">
    <source>
        <dbReference type="Proteomes" id="UP000424468"/>
    </source>
</evidence>
<evidence type="ECO:0000256" key="1">
    <source>
        <dbReference type="SAM" id="SignalP"/>
    </source>
</evidence>
<dbReference type="Proteomes" id="UP000424468">
    <property type="component" value="Chromosome"/>
</dbReference>
<dbReference type="AlphaFoldDB" id="A0A6I6CCX2"/>
<protein>
    <recommendedName>
        <fullName evidence="4">Lipoprotein</fullName>
    </recommendedName>
</protein>
<dbReference type="RefSeq" id="WP_156006174.1">
    <property type="nucleotide sequence ID" value="NZ_CP046276.1"/>
</dbReference>
<feature type="chain" id="PRO_5026159472" description="Lipoprotein" evidence="1">
    <location>
        <begin position="23"/>
        <end position="567"/>
    </location>
</feature>
<proteinExistence type="predicted"/>
<keyword evidence="1" id="KW-0732">Signal</keyword>
<evidence type="ECO:0008006" key="4">
    <source>
        <dbReference type="Google" id="ProtNLM"/>
    </source>
</evidence>
<dbReference type="EMBL" id="CP046276">
    <property type="protein sequence ID" value="QGS51824.1"/>
    <property type="molecule type" value="Genomic_DNA"/>
</dbReference>
<dbReference type="KEGG" id="stab:STABA_v1c04610"/>
<organism evidence="2 3">
    <name type="scientific">Spiroplasma tabanidicola</name>
    <dbReference type="NCBI Taxonomy" id="324079"/>
    <lineage>
        <taxon>Bacteria</taxon>
        <taxon>Bacillati</taxon>
        <taxon>Mycoplasmatota</taxon>
        <taxon>Mollicutes</taxon>
        <taxon>Entomoplasmatales</taxon>
        <taxon>Spiroplasmataceae</taxon>
        <taxon>Spiroplasma</taxon>
    </lineage>
</organism>
<evidence type="ECO:0000313" key="2">
    <source>
        <dbReference type="EMBL" id="QGS51824.1"/>
    </source>
</evidence>
<name>A0A6I6CCX2_9MOLU</name>
<gene>
    <name evidence="2" type="ORF">STABA_v1c04610</name>
</gene>
<feature type="signal peptide" evidence="1">
    <location>
        <begin position="1"/>
        <end position="22"/>
    </location>
</feature>
<dbReference type="OrthoDB" id="1969285at2"/>
<accession>A0A6I6CCX2</accession>
<reference evidence="2 3" key="1">
    <citation type="submission" date="2019-11" db="EMBL/GenBank/DDBJ databases">
        <title>Complete genome sequence of Spiroplasma tabanidicola TAUS-1 (DSM 22603).</title>
        <authorList>
            <person name="Huang C.-T."/>
            <person name="Lin Y.-C."/>
            <person name="Kuo C.-H."/>
        </authorList>
    </citation>
    <scope>NUCLEOTIDE SEQUENCE [LARGE SCALE GENOMIC DNA]</scope>
    <source>
        <strain evidence="2 3">TAUS-1</strain>
    </source>
</reference>